<proteinExistence type="predicted"/>
<dbReference type="Proteomes" id="UP000034883">
    <property type="component" value="Chromosome"/>
</dbReference>
<evidence type="ECO:0000313" key="3">
    <source>
        <dbReference type="Proteomes" id="UP000034883"/>
    </source>
</evidence>
<feature type="transmembrane region" description="Helical" evidence="1">
    <location>
        <begin position="45"/>
        <end position="63"/>
    </location>
</feature>
<dbReference type="Pfam" id="PF09527">
    <property type="entry name" value="ATPase_gene1"/>
    <property type="match status" value="1"/>
</dbReference>
<dbReference type="InterPro" id="IPR032820">
    <property type="entry name" value="ATPase_put"/>
</dbReference>
<dbReference type="AlphaFoldDB" id="A0A0F6YJ03"/>
<keyword evidence="1" id="KW-0472">Membrane</keyword>
<accession>A0A0F6YJ03</accession>
<dbReference type="RefSeq" id="WP_053234594.1">
    <property type="nucleotide sequence ID" value="NZ_CP011125.1"/>
</dbReference>
<dbReference type="STRING" id="927083.DB32_004469"/>
<keyword evidence="3" id="KW-1185">Reference proteome</keyword>
<sequence length="74" mass="7958">MGPEQRKQLKTAGRVGSVGLELVIATMLGYFGGTWLDGYFGTSPILTYVGLALGIFAGFKGLYDLAKRTNLDEL</sequence>
<name>A0A0F6YJ03_9BACT</name>
<organism evidence="2 3">
    <name type="scientific">Sandaracinus amylolyticus</name>
    <dbReference type="NCBI Taxonomy" id="927083"/>
    <lineage>
        <taxon>Bacteria</taxon>
        <taxon>Pseudomonadati</taxon>
        <taxon>Myxococcota</taxon>
        <taxon>Polyangia</taxon>
        <taxon>Polyangiales</taxon>
        <taxon>Sandaracinaceae</taxon>
        <taxon>Sandaracinus</taxon>
    </lineage>
</organism>
<protein>
    <recommendedName>
        <fullName evidence="4">ATP synthase protein I</fullName>
    </recommendedName>
</protein>
<gene>
    <name evidence="2" type="ORF">DB32_004469</name>
</gene>
<evidence type="ECO:0000256" key="1">
    <source>
        <dbReference type="SAM" id="Phobius"/>
    </source>
</evidence>
<evidence type="ECO:0008006" key="4">
    <source>
        <dbReference type="Google" id="ProtNLM"/>
    </source>
</evidence>
<dbReference type="KEGG" id="samy:DB32_004469"/>
<reference evidence="2 3" key="1">
    <citation type="submission" date="2015-03" db="EMBL/GenBank/DDBJ databases">
        <title>Genome assembly of Sandaracinus amylolyticus DSM 53668.</title>
        <authorList>
            <person name="Sharma G."/>
            <person name="Subramanian S."/>
        </authorList>
    </citation>
    <scope>NUCLEOTIDE SEQUENCE [LARGE SCALE GENOMIC DNA]</scope>
    <source>
        <strain evidence="2 3">DSM 53668</strain>
    </source>
</reference>
<feature type="transmembrane region" description="Helical" evidence="1">
    <location>
        <begin position="12"/>
        <end position="33"/>
    </location>
</feature>
<evidence type="ECO:0000313" key="2">
    <source>
        <dbReference type="EMBL" id="AKF07320.1"/>
    </source>
</evidence>
<keyword evidence="1" id="KW-0812">Transmembrane</keyword>
<dbReference type="EMBL" id="CP011125">
    <property type="protein sequence ID" value="AKF07320.1"/>
    <property type="molecule type" value="Genomic_DNA"/>
</dbReference>
<keyword evidence="1" id="KW-1133">Transmembrane helix</keyword>